<evidence type="ECO:0000256" key="5">
    <source>
        <dbReference type="ARBA" id="ARBA00022989"/>
    </source>
</evidence>
<feature type="transmembrane region" description="Helical" evidence="7">
    <location>
        <begin position="364"/>
        <end position="388"/>
    </location>
</feature>
<dbReference type="InterPro" id="IPR001991">
    <property type="entry name" value="Na-dicarboxylate_symporter"/>
</dbReference>
<feature type="transmembrane region" description="Helical" evidence="7">
    <location>
        <begin position="311"/>
        <end position="329"/>
    </location>
</feature>
<sequence>MNSAQGASPPDGNAVGPLRRYWFGIPLWKRILPALMLGVLTGWLLGENAVQLQWMGDLFIRLIRMLVAPLVFVIIVSGIAALGDPRKLGSIGVKTLFLFALITLSGVTVGLTLGTWIQPGAGISLASAESAAVQQAKSFTEQLLSIVPVNPVKSLAEGEMMSVIFFAIMFGIGILCAGPRAQMVGNLFHGATDVLIKLVHIIMEVAPFGVFALMAALVGKSGFAVFANIFWLALCVVIGCAVQTFLVHGSLVRFLGRLPLLPFYRGIAEVMIVAFSTSSSSATLPVAMAAAEDRLGIKPPVVATVMPLGSTMSMDGTAMYMALLSMFAAQSFGIVLQPSDYLLLLLSITIVAMGTPPIPSSSLFLLVAILSGVGIGPEQTALLVGFILPIDRPLDMIRTIPNVTSDLAAATVVAKWEGEIDLDIYHARRPNED</sequence>
<feature type="transmembrane region" description="Helical" evidence="7">
    <location>
        <begin position="341"/>
        <end position="358"/>
    </location>
</feature>
<protein>
    <submittedName>
        <fullName evidence="8">Dicarboxylate/amino acid:cation symporter</fullName>
    </submittedName>
</protein>
<dbReference type="PANTHER" id="PTHR42865">
    <property type="entry name" value="PROTON/GLUTAMATE-ASPARTATE SYMPORTER"/>
    <property type="match status" value="1"/>
</dbReference>
<dbReference type="Proteomes" id="UP001259572">
    <property type="component" value="Unassembled WGS sequence"/>
</dbReference>
<dbReference type="RefSeq" id="WP_315726804.1">
    <property type="nucleotide sequence ID" value="NZ_JAVUPU010000005.1"/>
</dbReference>
<keyword evidence="2" id="KW-0813">Transport</keyword>
<keyword evidence="3" id="KW-1003">Cell membrane</keyword>
<keyword evidence="5 7" id="KW-1133">Transmembrane helix</keyword>
<feature type="transmembrane region" description="Helical" evidence="7">
    <location>
        <begin position="95"/>
        <end position="117"/>
    </location>
</feature>
<dbReference type="PANTHER" id="PTHR42865:SF7">
    <property type="entry name" value="PROTON_GLUTAMATE-ASPARTATE SYMPORTER"/>
    <property type="match status" value="1"/>
</dbReference>
<dbReference type="SUPFAM" id="SSF118215">
    <property type="entry name" value="Proton glutamate symport protein"/>
    <property type="match status" value="1"/>
</dbReference>
<feature type="transmembrane region" description="Helical" evidence="7">
    <location>
        <begin position="160"/>
        <end position="177"/>
    </location>
</feature>
<accession>A0ABU3Q8U3</accession>
<comment type="subcellular location">
    <subcellularLocation>
        <location evidence="1">Cell membrane</location>
        <topology evidence="1">Multi-pass membrane protein</topology>
    </subcellularLocation>
</comment>
<evidence type="ECO:0000256" key="7">
    <source>
        <dbReference type="SAM" id="Phobius"/>
    </source>
</evidence>
<keyword evidence="6 7" id="KW-0472">Membrane</keyword>
<dbReference type="PRINTS" id="PR00173">
    <property type="entry name" value="EDTRNSPORT"/>
</dbReference>
<proteinExistence type="predicted"/>
<dbReference type="EMBL" id="JAVUPU010000005">
    <property type="protein sequence ID" value="MDT9599717.1"/>
    <property type="molecule type" value="Genomic_DNA"/>
</dbReference>
<evidence type="ECO:0000313" key="8">
    <source>
        <dbReference type="EMBL" id="MDT9599717.1"/>
    </source>
</evidence>
<evidence type="ECO:0000256" key="4">
    <source>
        <dbReference type="ARBA" id="ARBA00022692"/>
    </source>
</evidence>
<keyword evidence="9" id="KW-1185">Reference proteome</keyword>
<reference evidence="8 9" key="1">
    <citation type="submission" date="2023-05" db="EMBL/GenBank/DDBJ databases">
        <authorList>
            <person name="Guo Y."/>
        </authorList>
    </citation>
    <scope>NUCLEOTIDE SEQUENCE [LARGE SCALE GENOMIC DNA]</scope>
    <source>
        <strain evidence="8 9">GR2756</strain>
    </source>
</reference>
<feature type="transmembrane region" description="Helical" evidence="7">
    <location>
        <begin position="229"/>
        <end position="255"/>
    </location>
</feature>
<evidence type="ECO:0000256" key="3">
    <source>
        <dbReference type="ARBA" id="ARBA00022475"/>
    </source>
</evidence>
<evidence type="ECO:0000256" key="6">
    <source>
        <dbReference type="ARBA" id="ARBA00023136"/>
    </source>
</evidence>
<keyword evidence="4 7" id="KW-0812">Transmembrane</keyword>
<comment type="caution">
    <text evidence="8">The sequence shown here is derived from an EMBL/GenBank/DDBJ whole genome shotgun (WGS) entry which is preliminary data.</text>
</comment>
<feature type="transmembrane region" description="Helical" evidence="7">
    <location>
        <begin position="58"/>
        <end position="83"/>
    </location>
</feature>
<feature type="transmembrane region" description="Helical" evidence="7">
    <location>
        <begin position="27"/>
        <end position="46"/>
    </location>
</feature>
<dbReference type="Pfam" id="PF00375">
    <property type="entry name" value="SDF"/>
    <property type="match status" value="1"/>
</dbReference>
<evidence type="ECO:0000256" key="2">
    <source>
        <dbReference type="ARBA" id="ARBA00022448"/>
    </source>
</evidence>
<evidence type="ECO:0000313" key="9">
    <source>
        <dbReference type="Proteomes" id="UP001259572"/>
    </source>
</evidence>
<dbReference type="Gene3D" id="1.10.3860.10">
    <property type="entry name" value="Sodium:dicarboxylate symporter"/>
    <property type="match status" value="1"/>
</dbReference>
<dbReference type="InterPro" id="IPR036458">
    <property type="entry name" value="Na:dicarbo_symporter_sf"/>
</dbReference>
<name>A0ABU3Q8U3_9SPHN</name>
<organism evidence="8 9">
    <name type="scientific">Sphingosinicella rhizophila</name>
    <dbReference type="NCBI Taxonomy" id="3050082"/>
    <lineage>
        <taxon>Bacteria</taxon>
        <taxon>Pseudomonadati</taxon>
        <taxon>Pseudomonadota</taxon>
        <taxon>Alphaproteobacteria</taxon>
        <taxon>Sphingomonadales</taxon>
        <taxon>Sphingosinicellaceae</taxon>
        <taxon>Sphingosinicella</taxon>
    </lineage>
</organism>
<feature type="transmembrane region" description="Helical" evidence="7">
    <location>
        <begin position="198"/>
        <end position="217"/>
    </location>
</feature>
<gene>
    <name evidence="8" type="ORF">RQX22_12215</name>
</gene>
<evidence type="ECO:0000256" key="1">
    <source>
        <dbReference type="ARBA" id="ARBA00004651"/>
    </source>
</evidence>